<evidence type="ECO:0000256" key="1">
    <source>
        <dbReference type="ARBA" id="ARBA00004651"/>
    </source>
</evidence>
<feature type="transmembrane region" description="Helical" evidence="7">
    <location>
        <begin position="218"/>
        <end position="236"/>
    </location>
</feature>
<gene>
    <name evidence="9" type="ordered locus">Sthe_2430</name>
</gene>
<evidence type="ECO:0000256" key="2">
    <source>
        <dbReference type="ARBA" id="ARBA00022448"/>
    </source>
</evidence>
<evidence type="ECO:0000256" key="4">
    <source>
        <dbReference type="ARBA" id="ARBA00022692"/>
    </source>
</evidence>
<keyword evidence="10" id="KW-1185">Reference proteome</keyword>
<dbReference type="InterPro" id="IPR050366">
    <property type="entry name" value="BP-dependent_transpt_permease"/>
</dbReference>
<feature type="transmembrane region" description="Helical" evidence="7">
    <location>
        <begin position="138"/>
        <end position="164"/>
    </location>
</feature>
<comment type="subcellular location">
    <subcellularLocation>
        <location evidence="1 7">Cell membrane</location>
        <topology evidence="1 7">Multi-pass membrane protein</topology>
    </subcellularLocation>
</comment>
<sequence>MTVDTTLAEEHSRHWFPALRLRSRRVPVPVLVGTAVLALWVVVALTVQWWAPFGPLDPTSTRLSGPSLKHPFGTDALGRDVFTRTLYGAKISLRIAVIVIAASAGLGCLVGAIAGFFRGWVDEVLMRISDITLAFPPIVLAMAITAALGPGIGNAMIAMIIVWWPVYARLLRGQILVVREQDHVLAAVAMGASPRRLMARHILPLSMSSVLVNATMDFGQVVLLAASLSFIGLGAVPPEPEWGAMIREGAARFYHWWVAAGPGLAILSVALASNFLGDGIRDFLDPSSRRR</sequence>
<dbReference type="InterPro" id="IPR035906">
    <property type="entry name" value="MetI-like_sf"/>
</dbReference>
<keyword evidence="6 7" id="KW-0472">Membrane</keyword>
<dbReference type="InParanoid" id="D1C7X4"/>
<dbReference type="PANTHER" id="PTHR43386">
    <property type="entry name" value="OLIGOPEPTIDE TRANSPORT SYSTEM PERMEASE PROTEIN APPC"/>
    <property type="match status" value="1"/>
</dbReference>
<keyword evidence="4 7" id="KW-0812">Transmembrane</keyword>
<keyword evidence="3" id="KW-1003">Cell membrane</keyword>
<dbReference type="CDD" id="cd06261">
    <property type="entry name" value="TM_PBP2"/>
    <property type="match status" value="1"/>
</dbReference>
<dbReference type="InterPro" id="IPR000515">
    <property type="entry name" value="MetI-like"/>
</dbReference>
<keyword evidence="5 7" id="KW-1133">Transmembrane helix</keyword>
<dbReference type="Pfam" id="PF00528">
    <property type="entry name" value="BPD_transp_1"/>
    <property type="match status" value="1"/>
</dbReference>
<evidence type="ECO:0000259" key="8">
    <source>
        <dbReference type="PROSITE" id="PS50928"/>
    </source>
</evidence>
<evidence type="ECO:0000256" key="6">
    <source>
        <dbReference type="ARBA" id="ARBA00023136"/>
    </source>
</evidence>
<feature type="transmembrane region" description="Helical" evidence="7">
    <location>
        <begin position="256"/>
        <end position="276"/>
    </location>
</feature>
<dbReference type="PROSITE" id="PS50928">
    <property type="entry name" value="ABC_TM1"/>
    <property type="match status" value="1"/>
</dbReference>
<dbReference type="GO" id="GO:0055085">
    <property type="term" value="P:transmembrane transport"/>
    <property type="evidence" value="ECO:0007669"/>
    <property type="project" value="InterPro"/>
</dbReference>
<reference evidence="10" key="1">
    <citation type="submission" date="2009-11" db="EMBL/GenBank/DDBJ databases">
        <title>The complete chromosome 1 of Sphaerobacter thermophilus DSM 20745.</title>
        <authorList>
            <person name="Lucas S."/>
            <person name="Copeland A."/>
            <person name="Lapidus A."/>
            <person name="Glavina del Rio T."/>
            <person name="Dalin E."/>
            <person name="Tice H."/>
            <person name="Bruce D."/>
            <person name="Goodwin L."/>
            <person name="Pitluck S."/>
            <person name="Kyrpides N."/>
            <person name="Mavromatis K."/>
            <person name="Ivanova N."/>
            <person name="Mikhailova N."/>
            <person name="LaButti K.M."/>
            <person name="Clum A."/>
            <person name="Sun H.I."/>
            <person name="Brettin T."/>
            <person name="Detter J.C."/>
            <person name="Han C."/>
            <person name="Larimer F."/>
            <person name="Land M."/>
            <person name="Hauser L."/>
            <person name="Markowitz V."/>
            <person name="Cheng J.F."/>
            <person name="Hugenholtz P."/>
            <person name="Woyke T."/>
            <person name="Wu D."/>
            <person name="Steenblock K."/>
            <person name="Schneider S."/>
            <person name="Pukall R."/>
            <person name="Goeker M."/>
            <person name="Klenk H.P."/>
            <person name="Eisen J.A."/>
        </authorList>
    </citation>
    <scope>NUCLEOTIDE SEQUENCE [LARGE SCALE GENOMIC DNA]</scope>
    <source>
        <strain evidence="10">ATCC 49802 / DSM 20745 / S 6022</strain>
    </source>
</reference>
<name>D1C7X4_SPHTD</name>
<evidence type="ECO:0000256" key="5">
    <source>
        <dbReference type="ARBA" id="ARBA00022989"/>
    </source>
</evidence>
<dbReference type="EMBL" id="CP001823">
    <property type="protein sequence ID" value="ACZ39845.1"/>
    <property type="molecule type" value="Genomic_DNA"/>
</dbReference>
<feature type="transmembrane region" description="Helical" evidence="7">
    <location>
        <begin position="30"/>
        <end position="51"/>
    </location>
</feature>
<feature type="transmembrane region" description="Helical" evidence="7">
    <location>
        <begin position="91"/>
        <end position="117"/>
    </location>
</feature>
<dbReference type="OrthoDB" id="9776213at2"/>
<accession>D1C7X4</accession>
<evidence type="ECO:0000313" key="10">
    <source>
        <dbReference type="Proteomes" id="UP000002027"/>
    </source>
</evidence>
<dbReference type="RefSeq" id="WP_012872886.1">
    <property type="nucleotide sequence ID" value="NC_013523.1"/>
</dbReference>
<dbReference type="Gene3D" id="1.10.3720.10">
    <property type="entry name" value="MetI-like"/>
    <property type="match status" value="1"/>
</dbReference>
<keyword evidence="2 7" id="KW-0813">Transport</keyword>
<evidence type="ECO:0000313" key="9">
    <source>
        <dbReference type="EMBL" id="ACZ39845.1"/>
    </source>
</evidence>
<dbReference type="GO" id="GO:0005886">
    <property type="term" value="C:plasma membrane"/>
    <property type="evidence" value="ECO:0007669"/>
    <property type="project" value="UniProtKB-SubCell"/>
</dbReference>
<dbReference type="AlphaFoldDB" id="D1C7X4"/>
<proteinExistence type="inferred from homology"/>
<dbReference type="PANTHER" id="PTHR43386:SF1">
    <property type="entry name" value="D,D-DIPEPTIDE TRANSPORT SYSTEM PERMEASE PROTEIN DDPC-RELATED"/>
    <property type="match status" value="1"/>
</dbReference>
<comment type="similarity">
    <text evidence="7">Belongs to the binding-protein-dependent transport system permease family.</text>
</comment>
<dbReference type="KEGG" id="sti:Sthe_2430"/>
<dbReference type="HOGENOM" id="CLU_028518_1_1_0"/>
<organism evidence="9 10">
    <name type="scientific">Sphaerobacter thermophilus (strain ATCC 49802 / DSM 20745 / KCCM 41009 / NCIMB 13125 / S 6022)</name>
    <dbReference type="NCBI Taxonomy" id="479434"/>
    <lineage>
        <taxon>Bacteria</taxon>
        <taxon>Pseudomonadati</taxon>
        <taxon>Thermomicrobiota</taxon>
        <taxon>Thermomicrobia</taxon>
        <taxon>Sphaerobacterales</taxon>
        <taxon>Sphaerobacterineae</taxon>
        <taxon>Sphaerobacteraceae</taxon>
        <taxon>Sphaerobacter</taxon>
    </lineage>
</organism>
<evidence type="ECO:0000256" key="3">
    <source>
        <dbReference type="ARBA" id="ARBA00022475"/>
    </source>
</evidence>
<dbReference type="eggNOG" id="COG1173">
    <property type="taxonomic scope" value="Bacteria"/>
</dbReference>
<protein>
    <submittedName>
        <fullName evidence="9">Binding-protein-dependent transport systems inner membrane component</fullName>
    </submittedName>
</protein>
<reference evidence="9 10" key="2">
    <citation type="journal article" date="2010" name="Stand. Genomic Sci.">
        <title>Complete genome sequence of Desulfohalobium retbaense type strain (HR(100)).</title>
        <authorList>
            <person name="Spring S."/>
            <person name="Nolan M."/>
            <person name="Lapidus A."/>
            <person name="Glavina Del Rio T."/>
            <person name="Copeland A."/>
            <person name="Tice H."/>
            <person name="Cheng J.F."/>
            <person name="Lucas S."/>
            <person name="Land M."/>
            <person name="Chen F."/>
            <person name="Bruce D."/>
            <person name="Goodwin L."/>
            <person name="Pitluck S."/>
            <person name="Ivanova N."/>
            <person name="Mavromatis K."/>
            <person name="Mikhailova N."/>
            <person name="Pati A."/>
            <person name="Chen A."/>
            <person name="Palaniappan K."/>
            <person name="Hauser L."/>
            <person name="Chang Y.J."/>
            <person name="Jeffries C.D."/>
            <person name="Munk C."/>
            <person name="Kiss H."/>
            <person name="Chain P."/>
            <person name="Han C."/>
            <person name="Brettin T."/>
            <person name="Detter J.C."/>
            <person name="Schuler E."/>
            <person name="Goker M."/>
            <person name="Rohde M."/>
            <person name="Bristow J."/>
            <person name="Eisen J.A."/>
            <person name="Markowitz V."/>
            <person name="Hugenholtz P."/>
            <person name="Kyrpides N.C."/>
            <person name="Klenk H.P."/>
        </authorList>
    </citation>
    <scope>NUCLEOTIDE SEQUENCE [LARGE SCALE GENOMIC DNA]</scope>
    <source>
        <strain evidence="10">ATCC 49802 / DSM 20745 / S 6022</strain>
    </source>
</reference>
<dbReference type="STRING" id="479434.Sthe_2430"/>
<dbReference type="SUPFAM" id="SSF161098">
    <property type="entry name" value="MetI-like"/>
    <property type="match status" value="1"/>
</dbReference>
<dbReference type="Proteomes" id="UP000002027">
    <property type="component" value="Chromosome 1"/>
</dbReference>
<feature type="domain" description="ABC transmembrane type-1" evidence="8">
    <location>
        <begin position="89"/>
        <end position="277"/>
    </location>
</feature>
<evidence type="ECO:0000256" key="7">
    <source>
        <dbReference type="RuleBase" id="RU363032"/>
    </source>
</evidence>